<accession>A0AAD1T4G9</accession>
<evidence type="ECO:0000313" key="3">
    <source>
        <dbReference type="Proteomes" id="UP001295444"/>
    </source>
</evidence>
<evidence type="ECO:0000256" key="1">
    <source>
        <dbReference type="SAM" id="MobiDB-lite"/>
    </source>
</evidence>
<reference evidence="2" key="1">
    <citation type="submission" date="2022-03" db="EMBL/GenBank/DDBJ databases">
        <authorList>
            <person name="Alioto T."/>
            <person name="Alioto T."/>
            <person name="Gomez Garrido J."/>
        </authorList>
    </citation>
    <scope>NUCLEOTIDE SEQUENCE</scope>
</reference>
<keyword evidence="3" id="KW-1185">Reference proteome</keyword>
<dbReference type="AlphaFoldDB" id="A0AAD1T4G9"/>
<feature type="region of interest" description="Disordered" evidence="1">
    <location>
        <begin position="42"/>
        <end position="92"/>
    </location>
</feature>
<gene>
    <name evidence="2" type="ORF">PECUL_23A007020</name>
</gene>
<organism evidence="2 3">
    <name type="scientific">Pelobates cultripes</name>
    <name type="common">Western spadefoot toad</name>
    <dbReference type="NCBI Taxonomy" id="61616"/>
    <lineage>
        <taxon>Eukaryota</taxon>
        <taxon>Metazoa</taxon>
        <taxon>Chordata</taxon>
        <taxon>Craniata</taxon>
        <taxon>Vertebrata</taxon>
        <taxon>Euteleostomi</taxon>
        <taxon>Amphibia</taxon>
        <taxon>Batrachia</taxon>
        <taxon>Anura</taxon>
        <taxon>Pelobatoidea</taxon>
        <taxon>Pelobatidae</taxon>
        <taxon>Pelobates</taxon>
    </lineage>
</organism>
<protein>
    <submittedName>
        <fullName evidence="2">Uncharacterized protein</fullName>
    </submittedName>
</protein>
<feature type="compositionally biased region" description="Basic and acidic residues" evidence="1">
    <location>
        <begin position="60"/>
        <end position="69"/>
    </location>
</feature>
<feature type="compositionally biased region" description="Low complexity" evidence="1">
    <location>
        <begin position="46"/>
        <end position="59"/>
    </location>
</feature>
<evidence type="ECO:0000313" key="2">
    <source>
        <dbReference type="EMBL" id="CAH2319079.1"/>
    </source>
</evidence>
<proteinExistence type="predicted"/>
<dbReference type="EMBL" id="OW240921">
    <property type="protein sequence ID" value="CAH2319079.1"/>
    <property type="molecule type" value="Genomic_DNA"/>
</dbReference>
<name>A0AAD1T4G9_PELCU</name>
<sequence>MSYIQAPTSPKRCTRHMLAWPHGSATVSECDAKLGTAPAAARGLTARNAGERGAASRAASGDEKRRRQEGGSFPPPPKTRDPRKERQVRRPM</sequence>
<dbReference type="Proteomes" id="UP001295444">
    <property type="component" value="Chromosome 10"/>
</dbReference>